<dbReference type="InterPro" id="IPR003695">
    <property type="entry name" value="Ppx_GppA_N"/>
</dbReference>
<comment type="caution">
    <text evidence="3">The sequence shown here is derived from an EMBL/GenBank/DDBJ whole genome shotgun (WGS) entry which is preliminary data.</text>
</comment>
<dbReference type="AlphaFoldDB" id="A0A5B0DZD4"/>
<dbReference type="Proteomes" id="UP000324738">
    <property type="component" value="Unassembled WGS sequence"/>
</dbReference>
<evidence type="ECO:0000259" key="1">
    <source>
        <dbReference type="Pfam" id="PF02541"/>
    </source>
</evidence>
<dbReference type="EMBL" id="VTWH01000002">
    <property type="protein sequence ID" value="KAA0971205.1"/>
    <property type="molecule type" value="Genomic_DNA"/>
</dbReference>
<dbReference type="Gene3D" id="3.30.420.40">
    <property type="match status" value="1"/>
</dbReference>
<name>A0A5B0DZD4_9HYPH</name>
<dbReference type="CDD" id="cd24052">
    <property type="entry name" value="ASKHA_NBD_HpPPX-GppA-like"/>
    <property type="match status" value="1"/>
</dbReference>
<dbReference type="InterPro" id="IPR048951">
    <property type="entry name" value="Ppx_C"/>
</dbReference>
<dbReference type="GO" id="GO:0016462">
    <property type="term" value="F:pyrophosphatase activity"/>
    <property type="evidence" value="ECO:0007669"/>
    <property type="project" value="TreeGrafter"/>
</dbReference>
<evidence type="ECO:0000259" key="2">
    <source>
        <dbReference type="Pfam" id="PF21697"/>
    </source>
</evidence>
<feature type="domain" description="Exopolyphosphatase C-terminal" evidence="2">
    <location>
        <begin position="287"/>
        <end position="470"/>
    </location>
</feature>
<dbReference type="InterPro" id="IPR043129">
    <property type="entry name" value="ATPase_NBD"/>
</dbReference>
<dbReference type="SUPFAM" id="SSF109604">
    <property type="entry name" value="HD-domain/PDEase-like"/>
    <property type="match status" value="1"/>
</dbReference>
<dbReference type="Gene3D" id="1.10.3210.10">
    <property type="entry name" value="Hypothetical protein af1432"/>
    <property type="match status" value="1"/>
</dbReference>
<evidence type="ECO:0000313" key="3">
    <source>
        <dbReference type="EMBL" id="KAA0971205.1"/>
    </source>
</evidence>
<dbReference type="InterPro" id="IPR050273">
    <property type="entry name" value="GppA/Ppx_hydrolase"/>
</dbReference>
<feature type="domain" description="Ppx/GppA phosphatase N-terminal" evidence="1">
    <location>
        <begin position="9"/>
        <end position="279"/>
    </location>
</feature>
<sequence>MYEGNSRAPTQLFNEKVLSGLGKGLARTGKLEDKAVESALAALTRFAALTRQAGCETVYPIATAAAREASNGPEFIQAAEKAIGRPIIILSGADEARFAAEGVLAGFYAPDGIVGDLGGGSLELVEVANGSIGTGVTLPLGGLRLRDMASEDLGKAREIADEHIASSKFAEISPGRTFYAVGGTWRNLARLHMEQVGYPLHIMHGYRITPEEIADFLALVVRTDPEKLTGINVVSRSRRPLLAYGAVTMQTIIDLLQPADIIISAYGVREGYLHSLLPEEEVAKDALMETARELSFLRSRSPLHNEELLRFADETFNILGIDETAEEERLRHAASLMADVSWRAHPDYRGSQGLSFTVHTAIPALDHDGRTFLGLCNYFRYEGSFDQTFLPDPARMMSARLLERARILGSLFRVVFPLTAAMPGVLPRLKWIQDPRGGFTLMVPQDLGDLAGDRPRARFAQFSKVVERTLRLEVS</sequence>
<protein>
    <submittedName>
        <fullName evidence="3">Ppx/GppA family phosphatase</fullName>
    </submittedName>
</protein>
<dbReference type="PANTHER" id="PTHR30005:SF0">
    <property type="entry name" value="RETROGRADE REGULATION PROTEIN 2"/>
    <property type="match status" value="1"/>
</dbReference>
<dbReference type="Gene3D" id="3.30.420.150">
    <property type="entry name" value="Exopolyphosphatase. Domain 2"/>
    <property type="match status" value="1"/>
</dbReference>
<organism evidence="3 4">
    <name type="scientific">Aureimonas fodinaquatilis</name>
    <dbReference type="NCBI Taxonomy" id="2565783"/>
    <lineage>
        <taxon>Bacteria</taxon>
        <taxon>Pseudomonadati</taxon>
        <taxon>Pseudomonadota</taxon>
        <taxon>Alphaproteobacteria</taxon>
        <taxon>Hyphomicrobiales</taxon>
        <taxon>Aurantimonadaceae</taxon>
        <taxon>Aureimonas</taxon>
    </lineage>
</organism>
<dbReference type="PANTHER" id="PTHR30005">
    <property type="entry name" value="EXOPOLYPHOSPHATASE"/>
    <property type="match status" value="1"/>
</dbReference>
<reference evidence="3 4" key="1">
    <citation type="submission" date="2019-08" db="EMBL/GenBank/DDBJ databases">
        <title>Aureimonas fodiniaquatilis sp. nov., isolated from a coal mine wastewater.</title>
        <authorList>
            <person name="Kim W."/>
        </authorList>
    </citation>
    <scope>NUCLEOTIDE SEQUENCE [LARGE SCALE GENOMIC DNA]</scope>
    <source>
        <strain evidence="3 4">CAU 1482</strain>
    </source>
</reference>
<dbReference type="Pfam" id="PF02541">
    <property type="entry name" value="Ppx-GppA"/>
    <property type="match status" value="1"/>
</dbReference>
<dbReference type="SUPFAM" id="SSF53067">
    <property type="entry name" value="Actin-like ATPase domain"/>
    <property type="match status" value="2"/>
</dbReference>
<keyword evidence="4" id="KW-1185">Reference proteome</keyword>
<accession>A0A5B0DZD4</accession>
<proteinExistence type="predicted"/>
<dbReference type="Pfam" id="PF21697">
    <property type="entry name" value="Ppx_C"/>
    <property type="match status" value="1"/>
</dbReference>
<dbReference type="OrthoDB" id="3698573at2"/>
<evidence type="ECO:0000313" key="4">
    <source>
        <dbReference type="Proteomes" id="UP000324738"/>
    </source>
</evidence>
<gene>
    <name evidence="3" type="ORF">FPY71_06800</name>
</gene>